<accession>A0AAV7IRQ8</accession>
<reference evidence="1 2" key="1">
    <citation type="journal article" date="2021" name="J. Hered.">
        <title>A chromosome-level genome assembly of the parasitoid wasp, Cotesia glomerata (Hymenoptera: Braconidae).</title>
        <authorList>
            <person name="Pinto B.J."/>
            <person name="Weis J.J."/>
            <person name="Gamble T."/>
            <person name="Ode P.J."/>
            <person name="Paul R."/>
            <person name="Zaspel J.M."/>
        </authorList>
    </citation>
    <scope>NUCLEOTIDE SEQUENCE [LARGE SCALE GENOMIC DNA]</scope>
    <source>
        <strain evidence="1">CgM1</strain>
    </source>
</reference>
<comment type="caution">
    <text evidence="1">The sequence shown here is derived from an EMBL/GenBank/DDBJ whole genome shotgun (WGS) entry which is preliminary data.</text>
</comment>
<organism evidence="1 2">
    <name type="scientific">Cotesia glomerata</name>
    <name type="common">Lepidopteran parasitic wasp</name>
    <name type="synonym">Apanteles glomeratus</name>
    <dbReference type="NCBI Taxonomy" id="32391"/>
    <lineage>
        <taxon>Eukaryota</taxon>
        <taxon>Metazoa</taxon>
        <taxon>Ecdysozoa</taxon>
        <taxon>Arthropoda</taxon>
        <taxon>Hexapoda</taxon>
        <taxon>Insecta</taxon>
        <taxon>Pterygota</taxon>
        <taxon>Neoptera</taxon>
        <taxon>Endopterygota</taxon>
        <taxon>Hymenoptera</taxon>
        <taxon>Apocrita</taxon>
        <taxon>Ichneumonoidea</taxon>
        <taxon>Braconidae</taxon>
        <taxon>Microgastrinae</taxon>
        <taxon>Cotesia</taxon>
    </lineage>
</organism>
<dbReference type="AlphaFoldDB" id="A0AAV7IRQ8"/>
<protein>
    <submittedName>
        <fullName evidence="1">Uncharacterized protein</fullName>
    </submittedName>
</protein>
<name>A0AAV7IRQ8_COTGL</name>
<evidence type="ECO:0000313" key="1">
    <source>
        <dbReference type="EMBL" id="KAH0555375.1"/>
    </source>
</evidence>
<gene>
    <name evidence="1" type="ORF">KQX54_018251</name>
</gene>
<keyword evidence="2" id="KW-1185">Reference proteome</keyword>
<dbReference type="Proteomes" id="UP000826195">
    <property type="component" value="Unassembled WGS sequence"/>
</dbReference>
<evidence type="ECO:0000313" key="2">
    <source>
        <dbReference type="Proteomes" id="UP000826195"/>
    </source>
</evidence>
<sequence length="140" mass="16661">MYKRNGVCMLPQITTFDQRDRRDRENKNSYIHLIPVVNVRHRKEKKIIFDEYSNAVETQTRIKCRVISIVKFNEHRMKYMASFVTVNIIYSECQNNVQSKNACVPNHRKVPNSKRLDLIDELLRCQKVRANVRQCGKLHV</sequence>
<dbReference type="EMBL" id="JAHXZJ010001119">
    <property type="protein sequence ID" value="KAH0555375.1"/>
    <property type="molecule type" value="Genomic_DNA"/>
</dbReference>
<proteinExistence type="predicted"/>